<reference evidence="2 3" key="1">
    <citation type="submission" date="2020-02" db="EMBL/GenBank/DDBJ databases">
        <title>Whole-genome analyses of novel actinobacteria.</title>
        <authorList>
            <person name="Sahin N."/>
            <person name="Gencbay T."/>
        </authorList>
    </citation>
    <scope>NUCLEOTIDE SEQUENCE [LARGE SCALE GENOMIC DNA]</scope>
    <source>
        <strain evidence="2 3">HC44</strain>
    </source>
</reference>
<comment type="caution">
    <text evidence="2">The sequence shown here is derived from an EMBL/GenBank/DDBJ whole genome shotgun (WGS) entry which is preliminary data.</text>
</comment>
<proteinExistence type="predicted"/>
<dbReference type="GO" id="GO:0032259">
    <property type="term" value="P:methylation"/>
    <property type="evidence" value="ECO:0007669"/>
    <property type="project" value="UniProtKB-KW"/>
</dbReference>
<dbReference type="AlphaFoldDB" id="A0A6G4VH19"/>
<keyword evidence="2" id="KW-0808">Transferase</keyword>
<dbReference type="GO" id="GO:0008757">
    <property type="term" value="F:S-adenosylmethionine-dependent methyltransferase activity"/>
    <property type="evidence" value="ECO:0007669"/>
    <property type="project" value="InterPro"/>
</dbReference>
<dbReference type="InterPro" id="IPR029063">
    <property type="entry name" value="SAM-dependent_MTases_sf"/>
</dbReference>
<dbReference type="Pfam" id="PF08241">
    <property type="entry name" value="Methyltransf_11"/>
    <property type="match status" value="1"/>
</dbReference>
<gene>
    <name evidence="2" type="ORF">G5C60_38780</name>
</gene>
<sequence>MIYESPLAYLLGLEGLALLRSFTGDFDREFVDARIAEIHKLLDDESLAGAAVEVARVGTVEGYRIWSETYDGPNSAFDFDEPIVREIVAGLPTGVALDAACGTGRLGALLAEHGHRVVGVDSSPDMLARARERVPTGEFRLGDLHRLPVADDAVDVIVCSLALTHLPELRPVMAEFARVLRRGGHVIISDIHPEWVARGAIPPVRRPDGQPGRLESHRHSTGAYLRAALAVGFQVRRCEEPVRPAVEQPQESPGARMTELGPWEVRPWCLFDLVPEAASAANDGVPSVIVWHFQLDGS</sequence>
<feature type="domain" description="Methyltransferase type 11" evidence="1">
    <location>
        <begin position="97"/>
        <end position="188"/>
    </location>
</feature>
<evidence type="ECO:0000313" key="2">
    <source>
        <dbReference type="EMBL" id="NGO13386.1"/>
    </source>
</evidence>
<keyword evidence="2" id="KW-0489">Methyltransferase</keyword>
<dbReference type="Proteomes" id="UP000472335">
    <property type="component" value="Unassembled WGS sequence"/>
</dbReference>
<dbReference type="Gene3D" id="3.40.50.150">
    <property type="entry name" value="Vaccinia Virus protein VP39"/>
    <property type="match status" value="1"/>
</dbReference>
<protein>
    <submittedName>
        <fullName evidence="2">Methyltransferase domain-containing protein</fullName>
    </submittedName>
</protein>
<dbReference type="PANTHER" id="PTHR42912">
    <property type="entry name" value="METHYLTRANSFERASE"/>
    <property type="match status" value="1"/>
</dbReference>
<dbReference type="EMBL" id="JAAKZY010000186">
    <property type="protein sequence ID" value="NGO13386.1"/>
    <property type="molecule type" value="Genomic_DNA"/>
</dbReference>
<name>A0A6G4VH19_9ACTN</name>
<evidence type="ECO:0000313" key="3">
    <source>
        <dbReference type="Proteomes" id="UP000472335"/>
    </source>
</evidence>
<dbReference type="CDD" id="cd02440">
    <property type="entry name" value="AdoMet_MTases"/>
    <property type="match status" value="1"/>
</dbReference>
<dbReference type="RefSeq" id="WP_165266773.1">
    <property type="nucleotide sequence ID" value="NZ_JAAKZY010000186.1"/>
</dbReference>
<dbReference type="InterPro" id="IPR050508">
    <property type="entry name" value="Methyltransf_Superfamily"/>
</dbReference>
<evidence type="ECO:0000259" key="1">
    <source>
        <dbReference type="Pfam" id="PF08241"/>
    </source>
</evidence>
<organism evidence="2 3">
    <name type="scientific">Streptomyces scabichelini</name>
    <dbReference type="NCBI Taxonomy" id="2711217"/>
    <lineage>
        <taxon>Bacteria</taxon>
        <taxon>Bacillati</taxon>
        <taxon>Actinomycetota</taxon>
        <taxon>Actinomycetes</taxon>
        <taxon>Kitasatosporales</taxon>
        <taxon>Streptomycetaceae</taxon>
        <taxon>Streptomyces</taxon>
    </lineage>
</organism>
<accession>A0A6G4VH19</accession>
<dbReference type="SUPFAM" id="SSF53335">
    <property type="entry name" value="S-adenosyl-L-methionine-dependent methyltransferases"/>
    <property type="match status" value="1"/>
</dbReference>
<dbReference type="PANTHER" id="PTHR42912:SF93">
    <property type="entry name" value="N6-ADENOSINE-METHYLTRANSFERASE TMT1A"/>
    <property type="match status" value="1"/>
</dbReference>
<dbReference type="InterPro" id="IPR013216">
    <property type="entry name" value="Methyltransf_11"/>
</dbReference>
<keyword evidence="3" id="KW-1185">Reference proteome</keyword>